<dbReference type="Proteomes" id="UP000261420">
    <property type="component" value="Unplaced"/>
</dbReference>
<dbReference type="RefSeq" id="XP_022613393.1">
    <property type="nucleotide sequence ID" value="XM_022757672.1"/>
</dbReference>
<feature type="domain" description="Ubiquitin-like" evidence="1">
    <location>
        <begin position="80"/>
        <end position="154"/>
    </location>
</feature>
<dbReference type="SUPFAM" id="SSF54236">
    <property type="entry name" value="Ubiquitin-like"/>
    <property type="match status" value="2"/>
</dbReference>
<dbReference type="Pfam" id="PF00240">
    <property type="entry name" value="ubiquitin"/>
    <property type="match status" value="2"/>
</dbReference>
<dbReference type="PROSITE" id="PS50053">
    <property type="entry name" value="UBIQUITIN_2"/>
    <property type="match status" value="2"/>
</dbReference>
<name>A0A3B4UE53_SERDU</name>
<dbReference type="Gene3D" id="3.10.20.90">
    <property type="entry name" value="Phosphatidylinositol 3-kinase Catalytic Subunit, Chain A, domain 1"/>
    <property type="match status" value="2"/>
</dbReference>
<reference evidence="2" key="1">
    <citation type="submission" date="2025-08" db="UniProtKB">
        <authorList>
            <consortium name="Ensembl"/>
        </authorList>
    </citation>
    <scope>IDENTIFICATION</scope>
</reference>
<dbReference type="InterPro" id="IPR029071">
    <property type="entry name" value="Ubiquitin-like_domsf"/>
</dbReference>
<dbReference type="PRINTS" id="PR00348">
    <property type="entry name" value="UBIQUITIN"/>
</dbReference>
<proteinExistence type="predicted"/>
<dbReference type="GeneID" id="111230825"/>
<protein>
    <submittedName>
        <fullName evidence="2">ISG15 ubiquitin like modifier</fullName>
    </submittedName>
</protein>
<feature type="domain" description="Ubiquitin-like" evidence="1">
    <location>
        <begin position="1"/>
        <end position="79"/>
    </location>
</feature>
<evidence type="ECO:0000313" key="2">
    <source>
        <dbReference type="Ensembl" id="ENSSDUP00000016672.1"/>
    </source>
</evidence>
<dbReference type="InterPro" id="IPR050158">
    <property type="entry name" value="Ubiquitin_ubiquitin-like"/>
</dbReference>
<sequence length="154" mass="17481">MDIFITMLSETHTLTVQPEDTVGYLKTVIQQKLGVPPYKQRLVFVNGQRTDLSEDAQTVRHYGLRSGSRVMLLVTEPATIQVFLRNDKGKMSTYDIKPDLTVDEFKRKVECRESVPVSQQRLVFQGREMSGGKLSDYKVQALSTIDLCLRLRGG</sequence>
<accession>A0A3B4UE53</accession>
<dbReference type="InterPro" id="IPR000626">
    <property type="entry name" value="Ubiquitin-like_dom"/>
</dbReference>
<reference evidence="2" key="2">
    <citation type="submission" date="2025-09" db="UniProtKB">
        <authorList>
            <consortium name="Ensembl"/>
        </authorList>
    </citation>
    <scope>IDENTIFICATION</scope>
</reference>
<dbReference type="OMA" id="CTVYMNL"/>
<dbReference type="PANTHER" id="PTHR10666">
    <property type="entry name" value="UBIQUITIN"/>
    <property type="match status" value="1"/>
</dbReference>
<dbReference type="InterPro" id="IPR019956">
    <property type="entry name" value="Ubiquitin_dom"/>
</dbReference>
<keyword evidence="3" id="KW-1185">Reference proteome</keyword>
<dbReference type="GeneTree" id="ENSGT00940000162007"/>
<dbReference type="Ensembl" id="ENSSDUT00000016978.1">
    <property type="protein sequence ID" value="ENSSDUP00000016672.1"/>
    <property type="gene ID" value="ENSSDUG00000012175.1"/>
</dbReference>
<dbReference type="SMART" id="SM00213">
    <property type="entry name" value="UBQ"/>
    <property type="match status" value="2"/>
</dbReference>
<evidence type="ECO:0000313" key="3">
    <source>
        <dbReference type="Proteomes" id="UP000261420"/>
    </source>
</evidence>
<dbReference type="KEGG" id="sdu:111230825"/>
<organism evidence="2 3">
    <name type="scientific">Seriola dumerili</name>
    <name type="common">Greater amberjack</name>
    <name type="synonym">Caranx dumerili</name>
    <dbReference type="NCBI Taxonomy" id="41447"/>
    <lineage>
        <taxon>Eukaryota</taxon>
        <taxon>Metazoa</taxon>
        <taxon>Chordata</taxon>
        <taxon>Craniata</taxon>
        <taxon>Vertebrata</taxon>
        <taxon>Euteleostomi</taxon>
        <taxon>Actinopterygii</taxon>
        <taxon>Neopterygii</taxon>
        <taxon>Teleostei</taxon>
        <taxon>Neoteleostei</taxon>
        <taxon>Acanthomorphata</taxon>
        <taxon>Carangaria</taxon>
        <taxon>Carangiformes</taxon>
        <taxon>Carangidae</taxon>
        <taxon>Seriola</taxon>
    </lineage>
</organism>
<evidence type="ECO:0000259" key="1">
    <source>
        <dbReference type="PROSITE" id="PS50053"/>
    </source>
</evidence>
<dbReference type="STRING" id="41447.ENSSDUP00000016672"/>
<dbReference type="AlphaFoldDB" id="A0A3B4UE53"/>